<reference evidence="6" key="1">
    <citation type="journal article" date="2018" name="Nat. Microbiol.">
        <title>Leveraging single-cell genomics to expand the fungal tree of life.</title>
        <authorList>
            <person name="Ahrendt S.R."/>
            <person name="Quandt C.A."/>
            <person name="Ciobanu D."/>
            <person name="Clum A."/>
            <person name="Salamov A."/>
            <person name="Andreopoulos B."/>
            <person name="Cheng J.F."/>
            <person name="Woyke T."/>
            <person name="Pelin A."/>
            <person name="Henrissat B."/>
            <person name="Reynolds N.K."/>
            <person name="Benny G.L."/>
            <person name="Smith M.E."/>
            <person name="James T.Y."/>
            <person name="Grigoriev I.V."/>
        </authorList>
    </citation>
    <scope>NUCLEOTIDE SEQUENCE [LARGE SCALE GENOMIC DNA]</scope>
    <source>
        <strain evidence="6">Baker2002</strain>
    </source>
</reference>
<dbReference type="Pfam" id="PF16113">
    <property type="entry name" value="ECH_2"/>
    <property type="match status" value="1"/>
</dbReference>
<accession>A0A4P9ZG84</accession>
<dbReference type="InterPro" id="IPR018376">
    <property type="entry name" value="Enoyl-CoA_hyd/isom_CS"/>
</dbReference>
<dbReference type="PANTHER" id="PTHR43176:SF3">
    <property type="entry name" value="3-HYDROXYISOBUTYRYL-COA HYDROLASE, MITOCHONDRIAL"/>
    <property type="match status" value="1"/>
</dbReference>
<evidence type="ECO:0000256" key="3">
    <source>
        <dbReference type="ARBA" id="ARBA00022801"/>
    </source>
</evidence>
<protein>
    <recommendedName>
        <fullName evidence="2">3-hydroxyisobutyryl-CoA hydrolase</fullName>
        <ecNumber evidence="2">3.1.2.4</ecNumber>
    </recommendedName>
</protein>
<dbReference type="Gene3D" id="3.90.226.10">
    <property type="entry name" value="2-enoyl-CoA Hydratase, Chain A, domain 1"/>
    <property type="match status" value="1"/>
</dbReference>
<dbReference type="EMBL" id="ML004444">
    <property type="protein sequence ID" value="RKP31251.1"/>
    <property type="molecule type" value="Genomic_DNA"/>
</dbReference>
<evidence type="ECO:0000259" key="4">
    <source>
        <dbReference type="Pfam" id="PF16113"/>
    </source>
</evidence>
<evidence type="ECO:0000313" key="5">
    <source>
        <dbReference type="EMBL" id="RKP31251.1"/>
    </source>
</evidence>
<sequence>MASSAYASEDVLFSNKNMARVISLNRINKLNSLNDLMVTKIAKRMVEYSKLDVCNMLILTSESPKALCAGGDVVTCAQQVLEGQPQKACDFFQHEYNLNYLISTYSKPYIALMDGITMGGGVGLSVHAPFRIATEKTKLAMPEMDIGFFPDVGTTFFLPRLDDNMGFYYALTGEVLGGLDAYMAGFATHYVPSERIPHLVNRLSNLNAPSINGVSDTSLIVKYQKQYFLQVNEIIEEFTVSKLPEDYRFYLTNEQIALINNAFKKLSLDGALAVFKSAGTEFGNMTYERISSKSPICANLTFELLKKGLKSNIRKQFELEIITATNVMYSKIEENDFVKGVKHKLIDKIKEPALPAWAPYDPARVKALMTRSIHTSKLEEPLISQFFGLTFDQYPFNMGLPTNRDVALYVTGTDGSNRSYLPTPAEVMKNFVTKTNKKLGVEAKVERILTIHGEASKYDNKYVTWVS</sequence>
<proteinExistence type="predicted"/>
<keyword evidence="3" id="KW-0378">Hydrolase</keyword>
<dbReference type="EC" id="3.1.2.4" evidence="2"/>
<evidence type="ECO:0000313" key="6">
    <source>
        <dbReference type="Proteomes" id="UP000268321"/>
    </source>
</evidence>
<keyword evidence="6" id="KW-1185">Reference proteome</keyword>
<feature type="domain" description="Enoyl-CoA hydratase/isomerase" evidence="4">
    <location>
        <begin position="20"/>
        <end position="369"/>
    </location>
</feature>
<dbReference type="CDD" id="cd06558">
    <property type="entry name" value="crotonase-like"/>
    <property type="match status" value="1"/>
</dbReference>
<evidence type="ECO:0000256" key="2">
    <source>
        <dbReference type="ARBA" id="ARBA00011915"/>
    </source>
</evidence>
<gene>
    <name evidence="5" type="ORF">METBISCDRAFT_26739</name>
</gene>
<dbReference type="PANTHER" id="PTHR43176">
    <property type="entry name" value="3-HYDROXYISOBUTYRYL-COA HYDROLASE-RELATED"/>
    <property type="match status" value="1"/>
</dbReference>
<dbReference type="Proteomes" id="UP000268321">
    <property type="component" value="Unassembled WGS sequence"/>
</dbReference>
<dbReference type="AlphaFoldDB" id="A0A4P9ZG84"/>
<evidence type="ECO:0000256" key="1">
    <source>
        <dbReference type="ARBA" id="ARBA00001709"/>
    </source>
</evidence>
<name>A0A4P9ZG84_9ASCO</name>
<organism evidence="5 6">
    <name type="scientific">Metschnikowia bicuspidata</name>
    <dbReference type="NCBI Taxonomy" id="27322"/>
    <lineage>
        <taxon>Eukaryota</taxon>
        <taxon>Fungi</taxon>
        <taxon>Dikarya</taxon>
        <taxon>Ascomycota</taxon>
        <taxon>Saccharomycotina</taxon>
        <taxon>Pichiomycetes</taxon>
        <taxon>Metschnikowiaceae</taxon>
        <taxon>Metschnikowia</taxon>
    </lineage>
</organism>
<comment type="catalytic activity">
    <reaction evidence="1">
        <text>3-hydroxy-2-methylpropanoyl-CoA + H2O = 3-hydroxy-2-methylpropanoate + CoA + H(+)</text>
        <dbReference type="Rhea" id="RHEA:20888"/>
        <dbReference type="ChEBI" id="CHEBI:11805"/>
        <dbReference type="ChEBI" id="CHEBI:15377"/>
        <dbReference type="ChEBI" id="CHEBI:15378"/>
        <dbReference type="ChEBI" id="CHEBI:57287"/>
        <dbReference type="ChEBI" id="CHEBI:57340"/>
        <dbReference type="EC" id="3.1.2.4"/>
    </reaction>
</comment>
<dbReference type="InterPro" id="IPR032259">
    <property type="entry name" value="HIBYL-CoA-H"/>
</dbReference>
<dbReference type="GO" id="GO:0006574">
    <property type="term" value="P:L-valine catabolic process"/>
    <property type="evidence" value="ECO:0007669"/>
    <property type="project" value="TreeGrafter"/>
</dbReference>
<dbReference type="NCBIfam" id="NF004127">
    <property type="entry name" value="PRK05617.1"/>
    <property type="match status" value="1"/>
</dbReference>
<dbReference type="InterPro" id="IPR029045">
    <property type="entry name" value="ClpP/crotonase-like_dom_sf"/>
</dbReference>
<dbReference type="InterPro" id="IPR045004">
    <property type="entry name" value="ECH_dom"/>
</dbReference>
<dbReference type="PROSITE" id="PS00166">
    <property type="entry name" value="ENOYL_COA_HYDRATASE"/>
    <property type="match status" value="1"/>
</dbReference>
<dbReference type="GO" id="GO:0003860">
    <property type="term" value="F:3-hydroxyisobutyryl-CoA hydrolase activity"/>
    <property type="evidence" value="ECO:0007669"/>
    <property type="project" value="UniProtKB-EC"/>
</dbReference>
<dbReference type="OrthoDB" id="1737613at2759"/>
<dbReference type="SUPFAM" id="SSF52096">
    <property type="entry name" value="ClpP/crotonase"/>
    <property type="match status" value="1"/>
</dbReference>
<dbReference type="GO" id="GO:0005739">
    <property type="term" value="C:mitochondrion"/>
    <property type="evidence" value="ECO:0007669"/>
    <property type="project" value="TreeGrafter"/>
</dbReference>